<sequence>MTNVIMCLYPTIILNKRYLPTRKNKLNPPICTDERMRFVPAKCGKCYECRKEKAREWRIRMTEELKQTFGYFVTLTFSNEAFEELENKIKLDLNKNENTIATKGLRWFLERVRKNTGKSIKHWFCTELGEDKDRLHLHGILFDQKAIELCRKHWKYGNVFVGNYCNEKTVNYITKYMLKYDVKHKDYTQIVLCSKGIGKNYLESRKGWDQKDFVYCKKIPHYKFSNGYKVPMPKYYRDKIFDDTEKEIMWRNILNSNETFVHGERVKMDDDSTINNLRDYYKAHFVQTQGDSIEAWEEQKKLRKEERWRKWLKEPTKYFEGKWLKANEIRRIKADRKAGINDFDAWRRHIDFVNKGRQKEIDEEKKQKRNEEYLNNVLMLDNSTYWANKIIQGCPF</sequence>
<accession>A0A8F5MKT9</accession>
<evidence type="ECO:0000313" key="2">
    <source>
        <dbReference type="EMBL" id="QXN75286.1"/>
    </source>
</evidence>
<dbReference type="Pfam" id="PF23343">
    <property type="entry name" value="REP_ORF2-G2P"/>
    <property type="match status" value="1"/>
</dbReference>
<name>A0A8F5MKT9_9VIRU</name>
<evidence type="ECO:0000259" key="1">
    <source>
        <dbReference type="Pfam" id="PF23343"/>
    </source>
</evidence>
<organism evidence="2">
    <name type="scientific">Microvirus mar60</name>
    <dbReference type="NCBI Taxonomy" id="2851197"/>
    <lineage>
        <taxon>Viruses</taxon>
        <taxon>Monodnaviria</taxon>
        <taxon>Sangervirae</taxon>
        <taxon>Phixviricota</taxon>
        <taxon>Malgrandaviricetes</taxon>
        <taxon>Petitvirales</taxon>
        <taxon>Microviridae</taxon>
    </lineage>
</organism>
<reference evidence="2" key="1">
    <citation type="submission" date="2021-04" db="EMBL/GenBank/DDBJ databases">
        <title>Genomes of microviruses identified in yellow-bellied marmot fecal samples.</title>
        <authorList>
            <person name="Varsani A."/>
            <person name="Kraberger S."/>
            <person name="Chatterjee A."/>
            <person name="Richet C."/>
            <person name="Fontenele R.S."/>
            <person name="Schmidlin K."/>
            <person name="Blumstein D.T."/>
        </authorList>
    </citation>
    <scope>NUCLEOTIDE SEQUENCE</scope>
    <source>
        <strain evidence="2">Mar60</strain>
    </source>
</reference>
<feature type="domain" description="Replication-associated protein ORF2/G2P" evidence="1">
    <location>
        <begin position="71"/>
        <end position="179"/>
    </location>
</feature>
<protein>
    <submittedName>
        <fullName evidence="2">Replication initiator protein</fullName>
    </submittedName>
</protein>
<dbReference type="EMBL" id="MZ089806">
    <property type="protein sequence ID" value="QXN75286.1"/>
    <property type="molecule type" value="Genomic_DNA"/>
</dbReference>
<proteinExistence type="predicted"/>
<dbReference type="InterPro" id="IPR056906">
    <property type="entry name" value="ORF2/G2P_dom"/>
</dbReference>